<dbReference type="GO" id="GO:0007602">
    <property type="term" value="P:phototransduction"/>
    <property type="evidence" value="ECO:0007669"/>
    <property type="project" value="TreeGrafter"/>
</dbReference>
<comment type="similarity">
    <text evidence="12">Belongs to the pannexin family.</text>
</comment>
<keyword evidence="11 12" id="KW-0407">Ion channel</keyword>
<dbReference type="AlphaFoldDB" id="A0AAW2I2M5"/>
<evidence type="ECO:0000313" key="13">
    <source>
        <dbReference type="EMBL" id="KAL0276066.1"/>
    </source>
</evidence>
<evidence type="ECO:0000256" key="6">
    <source>
        <dbReference type="ARBA" id="ARBA00022868"/>
    </source>
</evidence>
<comment type="function">
    <text evidence="12">Structural component of the gap junctions.</text>
</comment>
<evidence type="ECO:0000256" key="12">
    <source>
        <dbReference type="RuleBase" id="RU010713"/>
    </source>
</evidence>
<comment type="caution">
    <text evidence="13">The sequence shown here is derived from an EMBL/GenBank/DDBJ whole genome shotgun (WGS) entry which is preliminary data.</text>
</comment>
<protein>
    <recommendedName>
        <fullName evidence="12">Innexin</fullName>
    </recommendedName>
</protein>
<evidence type="ECO:0000256" key="10">
    <source>
        <dbReference type="ARBA" id="ARBA00023136"/>
    </source>
</evidence>
<dbReference type="GO" id="GO:0005243">
    <property type="term" value="F:gap junction channel activity"/>
    <property type="evidence" value="ECO:0007669"/>
    <property type="project" value="TreeGrafter"/>
</dbReference>
<keyword evidence="6" id="KW-0303">Gap junction</keyword>
<gene>
    <name evidence="12" type="primary">inx</name>
    <name evidence="13" type="ORF">PYX00_003728</name>
</gene>
<feature type="transmembrane region" description="Helical" evidence="12">
    <location>
        <begin position="26"/>
        <end position="43"/>
    </location>
</feature>
<dbReference type="GO" id="GO:0034220">
    <property type="term" value="P:monoatomic ion transmembrane transport"/>
    <property type="evidence" value="ECO:0007669"/>
    <property type="project" value="UniProtKB-KW"/>
</dbReference>
<comment type="subcellular location">
    <subcellularLocation>
        <location evidence="1">Cell junction</location>
        <location evidence="1">Gap junction</location>
    </subcellularLocation>
    <subcellularLocation>
        <location evidence="2 12">Cell membrane</location>
        <topology evidence="2 12">Multi-pass membrane protein</topology>
    </subcellularLocation>
</comment>
<dbReference type="PROSITE" id="PS51013">
    <property type="entry name" value="PANNEXIN"/>
    <property type="match status" value="1"/>
</dbReference>
<feature type="transmembrane region" description="Helical" evidence="12">
    <location>
        <begin position="108"/>
        <end position="130"/>
    </location>
</feature>
<feature type="transmembrane region" description="Helical" evidence="12">
    <location>
        <begin position="164"/>
        <end position="185"/>
    </location>
</feature>
<dbReference type="Pfam" id="PF00876">
    <property type="entry name" value="Innexin"/>
    <property type="match status" value="1"/>
</dbReference>
<dbReference type="EMBL" id="JARGDH010000002">
    <property type="protein sequence ID" value="KAL0276066.1"/>
    <property type="molecule type" value="Genomic_DNA"/>
</dbReference>
<keyword evidence="9 12" id="KW-0406">Ion transport</keyword>
<name>A0AAW2I2M5_9NEOP</name>
<keyword evidence="4" id="KW-1003">Cell membrane</keyword>
<evidence type="ECO:0000256" key="8">
    <source>
        <dbReference type="ARBA" id="ARBA00022989"/>
    </source>
</evidence>
<evidence type="ECO:0000256" key="1">
    <source>
        <dbReference type="ARBA" id="ARBA00004610"/>
    </source>
</evidence>
<keyword evidence="5 12" id="KW-0812">Transmembrane</keyword>
<evidence type="ECO:0000256" key="11">
    <source>
        <dbReference type="ARBA" id="ARBA00023303"/>
    </source>
</evidence>
<keyword evidence="7" id="KW-0965">Cell junction</keyword>
<proteinExistence type="inferred from homology"/>
<reference evidence="13" key="1">
    <citation type="journal article" date="2024" name="Gigascience">
        <title>Chromosome-level genome of the poultry shaft louse Menopon gallinae provides insight into the host-switching and adaptive evolution of parasitic lice.</title>
        <authorList>
            <person name="Xu Y."/>
            <person name="Ma L."/>
            <person name="Liu S."/>
            <person name="Liang Y."/>
            <person name="Liu Q."/>
            <person name="He Z."/>
            <person name="Tian L."/>
            <person name="Duan Y."/>
            <person name="Cai W."/>
            <person name="Li H."/>
            <person name="Song F."/>
        </authorList>
    </citation>
    <scope>NUCLEOTIDE SEQUENCE</scope>
    <source>
        <strain evidence="13">Cailab_2023a</strain>
    </source>
</reference>
<dbReference type="GO" id="GO:0005886">
    <property type="term" value="C:plasma membrane"/>
    <property type="evidence" value="ECO:0007669"/>
    <property type="project" value="UniProtKB-SubCell"/>
</dbReference>
<dbReference type="PRINTS" id="PR01262">
    <property type="entry name" value="INNEXIN"/>
</dbReference>
<sequence length="346" mass="40504">MFDVFGSVKGLLKLDSVRIDNNIFRLHYKGTVILLIAFSLLVTSRQYIGDPIDCIVDEIPLNVMDTYCWIYSTFTIPNRLGGRVGKDVVQPGIAGHVEGEDEVKYHKYYQWVCFVLFFQAILFYIPRYLWKTWEGGRIKMLVCDLNCPTLVEYFRANLNLQNFYAIRFFACEFLNFVNVVGQIFFMDLFLDGEFSTYGREVLSFTQLEPEQRHDPMSRVFPKVTKCTFHKYGPSGSVQKFDGLCILPLNIVNEKIYVFLWFWFIILSFLTGVFLIYRVLVILSPQIREILLRVRSRSSPRDEIATIVRQYQIGEWFVLYQLGANIDPLVYKELVHDIAEDLRKDKA</sequence>
<keyword evidence="3 12" id="KW-0813">Transport</keyword>
<evidence type="ECO:0000256" key="4">
    <source>
        <dbReference type="ARBA" id="ARBA00022475"/>
    </source>
</evidence>
<evidence type="ECO:0000256" key="9">
    <source>
        <dbReference type="ARBA" id="ARBA00023065"/>
    </source>
</evidence>
<keyword evidence="8 12" id="KW-1133">Transmembrane helix</keyword>
<keyword evidence="10 12" id="KW-0472">Membrane</keyword>
<accession>A0AAW2I2M5</accession>
<dbReference type="GO" id="GO:0005921">
    <property type="term" value="C:gap junction"/>
    <property type="evidence" value="ECO:0007669"/>
    <property type="project" value="UniProtKB-SubCell"/>
</dbReference>
<feature type="transmembrane region" description="Helical" evidence="12">
    <location>
        <begin position="255"/>
        <end position="282"/>
    </location>
</feature>
<organism evidence="13">
    <name type="scientific">Menopon gallinae</name>
    <name type="common">poultry shaft louse</name>
    <dbReference type="NCBI Taxonomy" id="328185"/>
    <lineage>
        <taxon>Eukaryota</taxon>
        <taxon>Metazoa</taxon>
        <taxon>Ecdysozoa</taxon>
        <taxon>Arthropoda</taxon>
        <taxon>Hexapoda</taxon>
        <taxon>Insecta</taxon>
        <taxon>Pterygota</taxon>
        <taxon>Neoptera</taxon>
        <taxon>Paraneoptera</taxon>
        <taxon>Psocodea</taxon>
        <taxon>Troctomorpha</taxon>
        <taxon>Phthiraptera</taxon>
        <taxon>Amblycera</taxon>
        <taxon>Menoponidae</taxon>
        <taxon>Menopon</taxon>
    </lineage>
</organism>
<evidence type="ECO:0000256" key="2">
    <source>
        <dbReference type="ARBA" id="ARBA00004651"/>
    </source>
</evidence>
<evidence type="ECO:0000256" key="3">
    <source>
        <dbReference type="ARBA" id="ARBA00022448"/>
    </source>
</evidence>
<dbReference type="PANTHER" id="PTHR11893:SF41">
    <property type="entry name" value="INNEXIN INX2"/>
    <property type="match status" value="1"/>
</dbReference>
<dbReference type="InterPro" id="IPR000990">
    <property type="entry name" value="Innexin"/>
</dbReference>
<dbReference type="PANTHER" id="PTHR11893">
    <property type="entry name" value="INNEXIN"/>
    <property type="match status" value="1"/>
</dbReference>
<evidence type="ECO:0000256" key="5">
    <source>
        <dbReference type="ARBA" id="ARBA00022692"/>
    </source>
</evidence>
<evidence type="ECO:0000256" key="7">
    <source>
        <dbReference type="ARBA" id="ARBA00022949"/>
    </source>
</evidence>